<keyword evidence="1" id="KW-1133">Transmembrane helix</keyword>
<evidence type="ECO:0000313" key="3">
    <source>
        <dbReference type="Proteomes" id="UP001177080"/>
    </source>
</evidence>
<keyword evidence="1" id="KW-0472">Membrane</keyword>
<feature type="transmembrane region" description="Helical" evidence="1">
    <location>
        <begin position="228"/>
        <end position="253"/>
    </location>
</feature>
<feature type="transmembrane region" description="Helical" evidence="1">
    <location>
        <begin position="198"/>
        <end position="216"/>
    </location>
</feature>
<sequence length="353" mass="37456">MRQATTFSMPIIAVVGTFLLATMVYLGGSYVMLPGIDEDALASHLAAIPSSPAGQLSIIFLWVSPLFGALCLAEIAKLICPPLARWQLAHQDNDYKLLIGIRILTLCLAAFQGYGVVTALSSIGLISGPEPLMRLLAIVGLMGGTALTIWVAERLRLPEGNLGIFIMLIVPVVTRLAADASGYIGAIRQGRISMEECLVVIVIVAVAIAMIRAVYAELSAGPWKSIDILIWPPVLAEVATGYLLSAVILFSGAEALADVARMRICATAITCALIPLFAYGYFRRSTSQSGNAATSAYLKTFLKVIVAEVVIVLGCALIGIWLQPILLLNAQILIAGVVIVLVAMRYGTTQGES</sequence>
<feature type="transmembrane region" description="Helical" evidence="1">
    <location>
        <begin position="164"/>
        <end position="186"/>
    </location>
</feature>
<comment type="caution">
    <text evidence="2">The sequence shown here is derived from an EMBL/GenBank/DDBJ whole genome shotgun (WGS) entry which is preliminary data.</text>
</comment>
<accession>A0ABT8X9S9</accession>
<organism evidence="2 3">
    <name type="scientific">Shinella curvata</name>
    <dbReference type="NCBI Taxonomy" id="1817964"/>
    <lineage>
        <taxon>Bacteria</taxon>
        <taxon>Pseudomonadati</taxon>
        <taxon>Pseudomonadota</taxon>
        <taxon>Alphaproteobacteria</taxon>
        <taxon>Hyphomicrobiales</taxon>
        <taxon>Rhizobiaceae</taxon>
        <taxon>Shinella</taxon>
    </lineage>
</organism>
<dbReference type="InterPro" id="IPR002208">
    <property type="entry name" value="SecY/SEC61-alpha"/>
</dbReference>
<feature type="transmembrane region" description="Helical" evidence="1">
    <location>
        <begin position="301"/>
        <end position="322"/>
    </location>
</feature>
<dbReference type="PRINTS" id="PR00303">
    <property type="entry name" value="SECYTRNLCASE"/>
</dbReference>
<evidence type="ECO:0008006" key="4">
    <source>
        <dbReference type="Google" id="ProtNLM"/>
    </source>
</evidence>
<evidence type="ECO:0000313" key="2">
    <source>
        <dbReference type="EMBL" id="MDO6120474.1"/>
    </source>
</evidence>
<dbReference type="Gene3D" id="1.10.3370.10">
    <property type="entry name" value="SecY subunit domain"/>
    <property type="match status" value="1"/>
</dbReference>
<dbReference type="SUPFAM" id="SSF103491">
    <property type="entry name" value="Preprotein translocase SecY subunit"/>
    <property type="match status" value="1"/>
</dbReference>
<dbReference type="Proteomes" id="UP001177080">
    <property type="component" value="Unassembled WGS sequence"/>
</dbReference>
<feature type="transmembrane region" description="Helical" evidence="1">
    <location>
        <begin position="328"/>
        <end position="347"/>
    </location>
</feature>
<feature type="transmembrane region" description="Helical" evidence="1">
    <location>
        <begin position="12"/>
        <end position="33"/>
    </location>
</feature>
<protein>
    <recommendedName>
        <fullName evidence="4">Preprotein translocase subunit SecY</fullName>
    </recommendedName>
</protein>
<dbReference type="EMBL" id="WHSC02000002">
    <property type="protein sequence ID" value="MDO6120474.1"/>
    <property type="molecule type" value="Genomic_DNA"/>
</dbReference>
<name>A0ABT8X9S9_9HYPH</name>
<dbReference type="InterPro" id="IPR023201">
    <property type="entry name" value="SecY_dom_sf"/>
</dbReference>
<feature type="transmembrane region" description="Helical" evidence="1">
    <location>
        <begin position="132"/>
        <end position="152"/>
    </location>
</feature>
<keyword evidence="3" id="KW-1185">Reference proteome</keyword>
<feature type="transmembrane region" description="Helical" evidence="1">
    <location>
        <begin position="259"/>
        <end position="281"/>
    </location>
</feature>
<keyword evidence="1" id="KW-0812">Transmembrane</keyword>
<dbReference type="RefSeq" id="WP_244762069.1">
    <property type="nucleotide sequence ID" value="NZ_JALJCJ010000004.1"/>
</dbReference>
<feature type="transmembrane region" description="Helical" evidence="1">
    <location>
        <begin position="97"/>
        <end position="126"/>
    </location>
</feature>
<dbReference type="Pfam" id="PF00344">
    <property type="entry name" value="SecY"/>
    <property type="match status" value="1"/>
</dbReference>
<gene>
    <name evidence="2" type="ORF">GB928_004685</name>
</gene>
<reference evidence="2" key="1">
    <citation type="submission" date="2022-04" db="EMBL/GenBank/DDBJ databases">
        <title>Shinella lacus sp. nov., a novel member of the genus Shinella from water.</title>
        <authorList>
            <person name="Deng Y."/>
        </authorList>
    </citation>
    <scope>NUCLEOTIDE SEQUENCE</scope>
    <source>
        <strain evidence="2">JCM 31239</strain>
    </source>
</reference>
<feature type="transmembrane region" description="Helical" evidence="1">
    <location>
        <begin position="53"/>
        <end position="76"/>
    </location>
</feature>
<evidence type="ECO:0000256" key="1">
    <source>
        <dbReference type="SAM" id="Phobius"/>
    </source>
</evidence>
<proteinExistence type="predicted"/>